<organism evidence="11 12">
    <name type="scientific">Clytia hemisphaerica</name>
    <dbReference type="NCBI Taxonomy" id="252671"/>
    <lineage>
        <taxon>Eukaryota</taxon>
        <taxon>Metazoa</taxon>
        <taxon>Cnidaria</taxon>
        <taxon>Hydrozoa</taxon>
        <taxon>Hydroidolina</taxon>
        <taxon>Leptothecata</taxon>
        <taxon>Obeliida</taxon>
        <taxon>Clytiidae</taxon>
        <taxon>Clytia</taxon>
    </lineage>
</organism>
<evidence type="ECO:0000256" key="5">
    <source>
        <dbReference type="ARBA" id="ARBA00023040"/>
    </source>
</evidence>
<feature type="transmembrane region" description="Helical" evidence="10">
    <location>
        <begin position="80"/>
        <end position="104"/>
    </location>
</feature>
<evidence type="ECO:0000256" key="9">
    <source>
        <dbReference type="ARBA" id="ARBA00023224"/>
    </source>
</evidence>
<keyword evidence="6 10" id="KW-0472">Membrane</keyword>
<dbReference type="Pfam" id="PF00001">
    <property type="entry name" value="7tm_1"/>
    <property type="match status" value="1"/>
</dbReference>
<keyword evidence="5" id="KW-0297">G-protein coupled receptor</keyword>
<dbReference type="GO" id="GO:0005886">
    <property type="term" value="C:plasma membrane"/>
    <property type="evidence" value="ECO:0007669"/>
    <property type="project" value="UniProtKB-SubCell"/>
</dbReference>
<feature type="transmembrane region" description="Helical" evidence="10">
    <location>
        <begin position="39"/>
        <end position="60"/>
    </location>
</feature>
<evidence type="ECO:0000256" key="3">
    <source>
        <dbReference type="ARBA" id="ARBA00022692"/>
    </source>
</evidence>
<proteinExistence type="predicted"/>
<keyword evidence="8" id="KW-0325">Glycoprotein</keyword>
<keyword evidence="4 10" id="KW-1133">Transmembrane helix</keyword>
<dbReference type="PROSITE" id="PS00237">
    <property type="entry name" value="G_PROTEIN_RECEP_F1_1"/>
    <property type="match status" value="1"/>
</dbReference>
<reference evidence="11" key="1">
    <citation type="submission" date="2021-01" db="UniProtKB">
        <authorList>
            <consortium name="EnsemblMetazoa"/>
        </authorList>
    </citation>
    <scope>IDENTIFICATION</scope>
</reference>
<keyword evidence="2" id="KW-1003">Cell membrane</keyword>
<dbReference type="CDD" id="cd00637">
    <property type="entry name" value="7tm_classA_rhodopsin-like"/>
    <property type="match status" value="1"/>
</dbReference>
<name>A0A7M5VDX0_9CNID</name>
<evidence type="ECO:0000256" key="10">
    <source>
        <dbReference type="SAM" id="Phobius"/>
    </source>
</evidence>
<keyword evidence="7" id="KW-0675">Receptor</keyword>
<evidence type="ECO:0000313" key="11">
    <source>
        <dbReference type="EnsemblMetazoa" id="CLYHEMP008220.3"/>
    </source>
</evidence>
<dbReference type="RefSeq" id="XP_066926906.1">
    <property type="nucleotide sequence ID" value="XM_067070805.1"/>
</dbReference>
<dbReference type="EnsemblMetazoa" id="CLYHEMT008220.3">
    <property type="protein sequence ID" value="CLYHEMP008220.3"/>
    <property type="gene ID" value="CLYHEMG008220"/>
</dbReference>
<dbReference type="PANTHER" id="PTHR24246:SF27">
    <property type="entry name" value="ADENOSINE RECEPTOR, ISOFORM A"/>
    <property type="match status" value="1"/>
</dbReference>
<keyword evidence="12" id="KW-1185">Reference proteome</keyword>
<evidence type="ECO:0000313" key="12">
    <source>
        <dbReference type="Proteomes" id="UP000594262"/>
    </source>
</evidence>
<dbReference type="AlphaFoldDB" id="A0A7M5VDX0"/>
<feature type="transmembrane region" description="Helical" evidence="10">
    <location>
        <begin position="239"/>
        <end position="260"/>
    </location>
</feature>
<feature type="transmembrane region" description="Helical" evidence="10">
    <location>
        <begin position="160"/>
        <end position="186"/>
    </location>
</feature>
<accession>A0A7M5VDX0</accession>
<feature type="transmembrane region" description="Helical" evidence="10">
    <location>
        <begin position="116"/>
        <end position="140"/>
    </location>
</feature>
<dbReference type="Proteomes" id="UP000594262">
    <property type="component" value="Unplaced"/>
</dbReference>
<evidence type="ECO:0000256" key="7">
    <source>
        <dbReference type="ARBA" id="ARBA00023170"/>
    </source>
</evidence>
<protein>
    <recommendedName>
        <fullName evidence="13">G-protein coupled receptors family 1 profile domain-containing protein</fullName>
    </recommendedName>
</protein>
<keyword evidence="3 10" id="KW-0812">Transmembrane</keyword>
<feature type="transmembrane region" description="Helical" evidence="10">
    <location>
        <begin position="272"/>
        <end position="292"/>
    </location>
</feature>
<evidence type="ECO:0000256" key="1">
    <source>
        <dbReference type="ARBA" id="ARBA00004651"/>
    </source>
</evidence>
<evidence type="ECO:0000256" key="8">
    <source>
        <dbReference type="ARBA" id="ARBA00023180"/>
    </source>
</evidence>
<dbReference type="InterPro" id="IPR000276">
    <property type="entry name" value="GPCR_Rhodpsn"/>
</dbReference>
<evidence type="ECO:0000256" key="4">
    <source>
        <dbReference type="ARBA" id="ARBA00022989"/>
    </source>
</evidence>
<evidence type="ECO:0000256" key="2">
    <source>
        <dbReference type="ARBA" id="ARBA00022475"/>
    </source>
</evidence>
<feature type="transmembrane region" description="Helical" evidence="10">
    <location>
        <begin position="6"/>
        <end position="27"/>
    </location>
</feature>
<keyword evidence="9" id="KW-0807">Transducer</keyword>
<evidence type="ECO:0008006" key="13">
    <source>
        <dbReference type="Google" id="ProtNLM"/>
    </source>
</evidence>
<dbReference type="SUPFAM" id="SSF81321">
    <property type="entry name" value="Family A G protein-coupled receptor-like"/>
    <property type="match status" value="1"/>
</dbReference>
<comment type="subcellular location">
    <subcellularLocation>
        <location evidence="1">Cell membrane</location>
        <topology evidence="1">Multi-pass membrane protein</topology>
    </subcellularLocation>
</comment>
<sequence length="350" mass="40415">MDWNIASIIATVISLASLLFSLIALLICVSQQLWKRDAILLFTIFLVDIAISCILATMNITQLKNLEITNVGRRVLSNMFLFMFLLSWGVQCLIAVNRYIVIIFPFVYKKVLSRKCLCILVSSMCSLCVAGCILSSALWTSSDSTSYDRKTLYRSIWVRLSPIVVIIVTVLHVLFLIMIFIMECYLWKVARGHQNRYRSITHSVNSTRDPEAKRPSITQTLQKRLSFSTQRMAVRRTPFFLLGAHFCTIIPYCIIALVYALKNRRLFESSTFDYLCLFLLVVNAFRPIINVFHHISSTKMKKFKLSLQMFLTKNSELRTDYYIENHKEVENIFKLRRESAHSIVTEGSIV</sequence>
<dbReference type="PANTHER" id="PTHR24246">
    <property type="entry name" value="OLFACTORY RECEPTOR AND ADENOSINE RECEPTOR"/>
    <property type="match status" value="1"/>
</dbReference>
<dbReference type="Gene3D" id="1.20.1070.10">
    <property type="entry name" value="Rhodopsin 7-helix transmembrane proteins"/>
    <property type="match status" value="1"/>
</dbReference>
<dbReference type="GeneID" id="136814282"/>
<dbReference type="GO" id="GO:0004930">
    <property type="term" value="F:G protein-coupled receptor activity"/>
    <property type="evidence" value="ECO:0007669"/>
    <property type="project" value="UniProtKB-KW"/>
</dbReference>
<evidence type="ECO:0000256" key="6">
    <source>
        <dbReference type="ARBA" id="ARBA00023136"/>
    </source>
</evidence>